<evidence type="ECO:0000256" key="15">
    <source>
        <dbReference type="SAM" id="MobiDB-lite"/>
    </source>
</evidence>
<dbReference type="OrthoDB" id="344345at2759"/>
<keyword evidence="9" id="KW-0906">Nuclear pore complex</keyword>
<keyword evidence="7" id="KW-0653">Protein transport</keyword>
<evidence type="ECO:0000313" key="17">
    <source>
        <dbReference type="EMBL" id="KAF2742884.1"/>
    </source>
</evidence>
<dbReference type="PANTHER" id="PTHR12084:SF0">
    <property type="entry name" value="NUCLEAR PORE GLYCOPROTEIN P62"/>
    <property type="match status" value="1"/>
</dbReference>
<evidence type="ECO:0000256" key="8">
    <source>
        <dbReference type="ARBA" id="ARBA00023010"/>
    </source>
</evidence>
<accession>A0A6A6UZH7</accession>
<dbReference type="GO" id="GO:0005543">
    <property type="term" value="F:phospholipid binding"/>
    <property type="evidence" value="ECO:0007669"/>
    <property type="project" value="TreeGrafter"/>
</dbReference>
<sequence length="669" mass="67053">MAFNFGGSGTGSNTPKQPLFGATSGAASTTPAAKPLFGATNNTGTSTLFGGGASTTPASGNIFGSNQASTGAPPASSGNTFSFGTPKPGDGESTQKPSLFGGASATGPSSASPFAGFNQTSAATPSSNKTFTLNSTTPAGPPPGTSIFSGQTKPQESSNQQTGSGLFAPKPSSTSSTSSPSLFGAAGAKPSGSTGGFSFGNMDASKGEGAAKQATPTATGSLFGGAAASGSGTQTSSLFGGSTTPAATPASKPAFSLGTAPATTQSSSTTQPSTSLFSKPQSTSGTQSTPASSAAPTGSAFSLGSGSGTTVSTGGFSFGKPAATGPSSAAPSGAATTTAGSQSATAGPSLFSGAAKPAATSAGTSSGTSAPSLFGGAGTSQPAASSTAATTSTPAPFSLGSKPSTSTATTVQANMSATATAGSASNIGLAASTAGPTPSTQSRLKNKSMDEIITRWASDLSKYQKEFQSQAEKVAKWDASIVENTDKVNKLYSKTFQAERDAAEVERQLRTMEDNQAELDTFLDRYEKEVDNMLKLHGPAAQGRSDSLAGPDQDRERTYKLAEKLQERLNELNKDLTEMIEEINTTSQRLSKTGKPDDPLTKVVRVLNSQLSQLQLIDAGTVQLQDKINKAQKESQRLGSNGWNGLGTDPADDFYRSFRGSRSERFGNA</sequence>
<evidence type="ECO:0000256" key="1">
    <source>
        <dbReference type="ARBA" id="ARBA00004335"/>
    </source>
</evidence>
<feature type="compositionally biased region" description="Basic and acidic residues" evidence="15">
    <location>
        <begin position="653"/>
        <end position="669"/>
    </location>
</feature>
<keyword evidence="5" id="KW-0813">Transport</keyword>
<feature type="region of interest" description="Disordered" evidence="15">
    <location>
        <begin position="428"/>
        <end position="447"/>
    </location>
</feature>
<evidence type="ECO:0000256" key="5">
    <source>
        <dbReference type="ARBA" id="ARBA00022448"/>
    </source>
</evidence>
<evidence type="ECO:0000256" key="2">
    <source>
        <dbReference type="ARBA" id="ARBA00004567"/>
    </source>
</evidence>
<dbReference type="Gene3D" id="1.20.5.170">
    <property type="match status" value="1"/>
</dbReference>
<dbReference type="Proteomes" id="UP000799440">
    <property type="component" value="Unassembled WGS sequence"/>
</dbReference>
<feature type="coiled-coil region" evidence="14">
    <location>
        <begin position="555"/>
        <end position="589"/>
    </location>
</feature>
<feature type="compositionally biased region" description="Low complexity" evidence="15">
    <location>
        <begin position="100"/>
        <end position="116"/>
    </location>
</feature>
<dbReference type="GO" id="GO:0031965">
    <property type="term" value="C:nuclear membrane"/>
    <property type="evidence" value="ECO:0007669"/>
    <property type="project" value="UniProtKB-SubCell"/>
</dbReference>
<name>A0A6A6UZH7_9PLEO</name>
<feature type="region of interest" description="Disordered" evidence="15">
    <location>
        <begin position="633"/>
        <end position="669"/>
    </location>
</feature>
<feature type="compositionally biased region" description="Polar residues" evidence="15">
    <location>
        <begin position="146"/>
        <end position="164"/>
    </location>
</feature>
<feature type="compositionally biased region" description="Low complexity" evidence="15">
    <location>
        <begin position="217"/>
        <end position="372"/>
    </location>
</feature>
<evidence type="ECO:0000259" key="16">
    <source>
        <dbReference type="Pfam" id="PF05064"/>
    </source>
</evidence>
<dbReference type="GO" id="GO:0044613">
    <property type="term" value="C:nuclear pore central transport channel"/>
    <property type="evidence" value="ECO:0007669"/>
    <property type="project" value="TreeGrafter"/>
</dbReference>
<feature type="compositionally biased region" description="Polar residues" evidence="15">
    <location>
        <begin position="39"/>
        <end position="83"/>
    </location>
</feature>
<feature type="region of interest" description="Disordered" evidence="15">
    <location>
        <begin position="1"/>
        <end position="411"/>
    </location>
</feature>
<feature type="compositionally biased region" description="Gly residues" evidence="15">
    <location>
        <begin position="1"/>
        <end position="10"/>
    </location>
</feature>
<comment type="similarity">
    <text evidence="4">Belongs to the nucleoporin NSP1/NUP62 family.</text>
</comment>
<evidence type="ECO:0000256" key="3">
    <source>
        <dbReference type="ARBA" id="ARBA00004620"/>
    </source>
</evidence>
<comment type="subcellular location">
    <subcellularLocation>
        <location evidence="1">Nucleus membrane</location>
        <topology evidence="1">Peripheral membrane protein</topology>
        <orientation evidence="1">Cytoplasmic side</orientation>
    </subcellularLocation>
    <subcellularLocation>
        <location evidence="3">Nucleus membrane</location>
        <topology evidence="3">Peripheral membrane protein</topology>
        <orientation evidence="3">Nucleoplasmic side</orientation>
    </subcellularLocation>
    <subcellularLocation>
        <location evidence="2">Nucleus</location>
        <location evidence="2">Nuclear pore complex</location>
    </subcellularLocation>
</comment>
<dbReference type="Pfam" id="PF05064">
    <property type="entry name" value="Nsp1_C"/>
    <property type="match status" value="1"/>
</dbReference>
<keyword evidence="10" id="KW-0539">Nucleus</keyword>
<evidence type="ECO:0000256" key="4">
    <source>
        <dbReference type="ARBA" id="ARBA00005911"/>
    </source>
</evidence>
<dbReference type="InterPro" id="IPR026010">
    <property type="entry name" value="NSP1/NUP62"/>
</dbReference>
<dbReference type="GO" id="GO:0006606">
    <property type="term" value="P:protein import into nucleus"/>
    <property type="evidence" value="ECO:0007669"/>
    <property type="project" value="TreeGrafter"/>
</dbReference>
<feature type="domain" description="Nucleoporin NSP1-like C-terminal" evidence="16">
    <location>
        <begin position="434"/>
        <end position="537"/>
    </location>
</feature>
<feature type="compositionally biased region" description="Polar residues" evidence="15">
    <location>
        <begin position="434"/>
        <end position="443"/>
    </location>
</feature>
<feature type="compositionally biased region" description="Low complexity" evidence="15">
    <location>
        <begin position="379"/>
        <end position="398"/>
    </location>
</feature>
<dbReference type="EMBL" id="MU006603">
    <property type="protein sequence ID" value="KAF2742884.1"/>
    <property type="molecule type" value="Genomic_DNA"/>
</dbReference>
<protein>
    <recommendedName>
        <fullName evidence="11">Nucleoporin NSP1</fullName>
    </recommendedName>
    <alternativeName>
        <fullName evidence="12">Nuclear pore protein NSP1</fullName>
    </alternativeName>
    <alternativeName>
        <fullName evidence="13">Nucleoskeletal-like protein</fullName>
    </alternativeName>
</protein>
<dbReference type="GO" id="GO:0006405">
    <property type="term" value="P:RNA export from nucleus"/>
    <property type="evidence" value="ECO:0007669"/>
    <property type="project" value="TreeGrafter"/>
</dbReference>
<keyword evidence="14" id="KW-0175">Coiled coil</keyword>
<feature type="compositionally biased region" description="Polar residues" evidence="15">
    <location>
        <begin position="117"/>
        <end position="135"/>
    </location>
</feature>
<proteinExistence type="inferred from homology"/>
<keyword evidence="18" id="KW-1185">Reference proteome</keyword>
<dbReference type="GO" id="GO:0017056">
    <property type="term" value="F:structural constituent of nuclear pore"/>
    <property type="evidence" value="ECO:0007669"/>
    <property type="project" value="InterPro"/>
</dbReference>
<feature type="compositionally biased region" description="Polar residues" evidence="15">
    <location>
        <begin position="401"/>
        <end position="411"/>
    </location>
</feature>
<dbReference type="InterPro" id="IPR007758">
    <property type="entry name" value="Nucleoporin_NSP1_C"/>
</dbReference>
<evidence type="ECO:0000256" key="13">
    <source>
        <dbReference type="ARBA" id="ARBA00081079"/>
    </source>
</evidence>
<dbReference type="FunFam" id="1.20.5.170:FF:000040">
    <property type="entry name" value="Nuclear pore glycoprotein p62"/>
    <property type="match status" value="1"/>
</dbReference>
<evidence type="ECO:0000256" key="12">
    <source>
        <dbReference type="ARBA" id="ARBA00078941"/>
    </source>
</evidence>
<evidence type="ECO:0000256" key="9">
    <source>
        <dbReference type="ARBA" id="ARBA00023132"/>
    </source>
</evidence>
<gene>
    <name evidence="17" type="ORF">M011DRAFT_471912</name>
</gene>
<dbReference type="PANTHER" id="PTHR12084">
    <property type="entry name" value="NUCLEAR PORE GLYCOPROTEIN P62-RELATED"/>
    <property type="match status" value="1"/>
</dbReference>
<evidence type="ECO:0000256" key="14">
    <source>
        <dbReference type="SAM" id="Coils"/>
    </source>
</evidence>
<feature type="coiled-coil region" evidence="14">
    <location>
        <begin position="495"/>
        <end position="529"/>
    </location>
</feature>
<reference evidence="17" key="1">
    <citation type="journal article" date="2020" name="Stud. Mycol.">
        <title>101 Dothideomycetes genomes: a test case for predicting lifestyles and emergence of pathogens.</title>
        <authorList>
            <person name="Haridas S."/>
            <person name="Albert R."/>
            <person name="Binder M."/>
            <person name="Bloem J."/>
            <person name="Labutti K."/>
            <person name="Salamov A."/>
            <person name="Andreopoulos B."/>
            <person name="Baker S."/>
            <person name="Barry K."/>
            <person name="Bills G."/>
            <person name="Bluhm B."/>
            <person name="Cannon C."/>
            <person name="Castanera R."/>
            <person name="Culley D."/>
            <person name="Daum C."/>
            <person name="Ezra D."/>
            <person name="Gonzalez J."/>
            <person name="Henrissat B."/>
            <person name="Kuo A."/>
            <person name="Liang C."/>
            <person name="Lipzen A."/>
            <person name="Lutzoni F."/>
            <person name="Magnuson J."/>
            <person name="Mondo S."/>
            <person name="Nolan M."/>
            <person name="Ohm R."/>
            <person name="Pangilinan J."/>
            <person name="Park H.-J."/>
            <person name="Ramirez L."/>
            <person name="Alfaro M."/>
            <person name="Sun H."/>
            <person name="Tritt A."/>
            <person name="Yoshinaga Y."/>
            <person name="Zwiers L.-H."/>
            <person name="Turgeon B."/>
            <person name="Goodwin S."/>
            <person name="Spatafora J."/>
            <person name="Crous P."/>
            <person name="Grigoriev I."/>
        </authorList>
    </citation>
    <scope>NUCLEOTIDE SEQUENCE</scope>
    <source>
        <strain evidence="17">CBS 119925</strain>
    </source>
</reference>
<feature type="compositionally biased region" description="Low complexity" evidence="15">
    <location>
        <begin position="21"/>
        <end position="33"/>
    </location>
</feature>
<organism evidence="17 18">
    <name type="scientific">Sporormia fimetaria CBS 119925</name>
    <dbReference type="NCBI Taxonomy" id="1340428"/>
    <lineage>
        <taxon>Eukaryota</taxon>
        <taxon>Fungi</taxon>
        <taxon>Dikarya</taxon>
        <taxon>Ascomycota</taxon>
        <taxon>Pezizomycotina</taxon>
        <taxon>Dothideomycetes</taxon>
        <taxon>Pleosporomycetidae</taxon>
        <taxon>Pleosporales</taxon>
        <taxon>Sporormiaceae</taxon>
        <taxon>Sporormia</taxon>
    </lineage>
</organism>
<evidence type="ECO:0000256" key="10">
    <source>
        <dbReference type="ARBA" id="ARBA00023242"/>
    </source>
</evidence>
<evidence type="ECO:0000256" key="6">
    <source>
        <dbReference type="ARBA" id="ARBA00022816"/>
    </source>
</evidence>
<dbReference type="AlphaFoldDB" id="A0A6A6UZH7"/>
<evidence type="ECO:0000256" key="11">
    <source>
        <dbReference type="ARBA" id="ARBA00068864"/>
    </source>
</evidence>
<keyword evidence="8" id="KW-0811">Translocation</keyword>
<evidence type="ECO:0000313" key="18">
    <source>
        <dbReference type="Proteomes" id="UP000799440"/>
    </source>
</evidence>
<dbReference type="GO" id="GO:0051028">
    <property type="term" value="P:mRNA transport"/>
    <property type="evidence" value="ECO:0007669"/>
    <property type="project" value="UniProtKB-KW"/>
</dbReference>
<feature type="compositionally biased region" description="Low complexity" evidence="15">
    <location>
        <begin position="171"/>
        <end position="181"/>
    </location>
</feature>
<keyword evidence="6" id="KW-0509">mRNA transport</keyword>
<evidence type="ECO:0000256" key="7">
    <source>
        <dbReference type="ARBA" id="ARBA00022927"/>
    </source>
</evidence>